<feature type="region of interest" description="Disordered" evidence="4">
    <location>
        <begin position="157"/>
        <end position="212"/>
    </location>
</feature>
<dbReference type="GO" id="GO:0016579">
    <property type="term" value="P:protein deubiquitination"/>
    <property type="evidence" value="ECO:0007669"/>
    <property type="project" value="TreeGrafter"/>
</dbReference>
<dbReference type="InterPro" id="IPR042266">
    <property type="entry name" value="PPPDE_sf"/>
</dbReference>
<dbReference type="Proteomes" id="UP000324800">
    <property type="component" value="Unassembled WGS sequence"/>
</dbReference>
<evidence type="ECO:0000259" key="5">
    <source>
        <dbReference type="PROSITE" id="PS51858"/>
    </source>
</evidence>
<evidence type="ECO:0000313" key="7">
    <source>
        <dbReference type="Proteomes" id="UP000324800"/>
    </source>
</evidence>
<dbReference type="EMBL" id="SNRW01009167">
    <property type="protein sequence ID" value="KAA6378400.1"/>
    <property type="molecule type" value="Genomic_DNA"/>
</dbReference>
<evidence type="ECO:0000256" key="1">
    <source>
        <dbReference type="ARBA" id="ARBA00008140"/>
    </source>
</evidence>
<comment type="caution">
    <text evidence="6">The sequence shown here is derived from an EMBL/GenBank/DDBJ whole genome shotgun (WGS) entry which is preliminary data.</text>
</comment>
<gene>
    <name evidence="6" type="ORF">EZS28_026074</name>
</gene>
<dbReference type="GO" id="GO:0101005">
    <property type="term" value="F:deubiquitinase activity"/>
    <property type="evidence" value="ECO:0007669"/>
    <property type="project" value="TreeGrafter"/>
</dbReference>
<accession>A0A5J4V7M7</accession>
<comment type="similarity">
    <text evidence="1">Belongs to the DeSI family.</text>
</comment>
<dbReference type="Pfam" id="PF05903">
    <property type="entry name" value="Peptidase_C97"/>
    <property type="match status" value="1"/>
</dbReference>
<dbReference type="PANTHER" id="PTHR12378">
    <property type="entry name" value="DESUMOYLATING ISOPEPTIDASE"/>
    <property type="match status" value="1"/>
</dbReference>
<reference evidence="6 7" key="1">
    <citation type="submission" date="2019-03" db="EMBL/GenBank/DDBJ databases">
        <title>Single cell metagenomics reveals metabolic interactions within the superorganism composed of flagellate Streblomastix strix and complex community of Bacteroidetes bacteria on its surface.</title>
        <authorList>
            <person name="Treitli S.C."/>
            <person name="Kolisko M."/>
            <person name="Husnik F."/>
            <person name="Keeling P."/>
            <person name="Hampl V."/>
        </authorList>
    </citation>
    <scope>NUCLEOTIDE SEQUENCE [LARGE SCALE GENOMIC DNA]</scope>
    <source>
        <strain evidence="6">ST1C</strain>
    </source>
</reference>
<dbReference type="PROSITE" id="PS51858">
    <property type="entry name" value="PPPDE"/>
    <property type="match status" value="1"/>
</dbReference>
<evidence type="ECO:0000313" key="6">
    <source>
        <dbReference type="EMBL" id="KAA6378400.1"/>
    </source>
</evidence>
<feature type="compositionally biased region" description="Low complexity" evidence="4">
    <location>
        <begin position="157"/>
        <end position="166"/>
    </location>
</feature>
<evidence type="ECO:0000256" key="4">
    <source>
        <dbReference type="SAM" id="MobiDB-lite"/>
    </source>
</evidence>
<keyword evidence="2" id="KW-0645">Protease</keyword>
<evidence type="ECO:0000256" key="2">
    <source>
        <dbReference type="ARBA" id="ARBA00022670"/>
    </source>
</evidence>
<evidence type="ECO:0000256" key="3">
    <source>
        <dbReference type="ARBA" id="ARBA00022801"/>
    </source>
</evidence>
<dbReference type="GO" id="GO:0006508">
    <property type="term" value="P:proteolysis"/>
    <property type="evidence" value="ECO:0007669"/>
    <property type="project" value="UniProtKB-KW"/>
</dbReference>
<name>A0A5J4V7M7_9EUKA</name>
<dbReference type="AlphaFoldDB" id="A0A5J4V7M7"/>
<feature type="compositionally biased region" description="Basic residues" evidence="4">
    <location>
        <begin position="185"/>
        <end position="196"/>
    </location>
</feature>
<dbReference type="PANTHER" id="PTHR12378:SF80">
    <property type="entry name" value="IP06716P-RELATED"/>
    <property type="match status" value="1"/>
</dbReference>
<sequence>MNFCEGVPIYLNVYVIQTNTVIDRMVGIYHTGVQVGDKEYAFGRREDICGVWEQIPKTESDRTKFKESIFMGYCTKSQLHIDNIIEMFKMGQASNEYQLFCNNCNNFSNSLIKELIDKSIPAYINFPAKLASVFFRGSTEKFEALGVPHGDQQQILQPQVQQSPIQPARPASKPRMRAVSAQPQHKLKTASKRGKVSKSDSKHRVSKKKSRV</sequence>
<protein>
    <recommendedName>
        <fullName evidence="5">PPPDE domain-containing protein</fullName>
    </recommendedName>
</protein>
<dbReference type="SMART" id="SM01179">
    <property type="entry name" value="DUF862"/>
    <property type="match status" value="1"/>
</dbReference>
<dbReference type="OrthoDB" id="412286at2759"/>
<dbReference type="Gene3D" id="3.90.1720.30">
    <property type="entry name" value="PPPDE domains"/>
    <property type="match status" value="1"/>
</dbReference>
<dbReference type="InterPro" id="IPR008580">
    <property type="entry name" value="PPPDE_dom"/>
</dbReference>
<organism evidence="6 7">
    <name type="scientific">Streblomastix strix</name>
    <dbReference type="NCBI Taxonomy" id="222440"/>
    <lineage>
        <taxon>Eukaryota</taxon>
        <taxon>Metamonada</taxon>
        <taxon>Preaxostyla</taxon>
        <taxon>Oxymonadida</taxon>
        <taxon>Streblomastigidae</taxon>
        <taxon>Streblomastix</taxon>
    </lineage>
</organism>
<feature type="domain" description="PPPDE" evidence="5">
    <location>
        <begin position="7"/>
        <end position="143"/>
    </location>
</feature>
<keyword evidence="3" id="KW-0378">Hydrolase</keyword>
<proteinExistence type="inferred from homology"/>